<dbReference type="Proteomes" id="UP000237347">
    <property type="component" value="Unassembled WGS sequence"/>
</dbReference>
<comment type="caution">
    <text evidence="1">The sequence shown here is derived from an EMBL/GenBank/DDBJ whole genome shotgun (WGS) entry which is preliminary data.</text>
</comment>
<reference evidence="1 2" key="1">
    <citation type="journal article" date="2018" name="Sci. Data">
        <title>The draft genome sequence of cork oak.</title>
        <authorList>
            <person name="Ramos A.M."/>
            <person name="Usie A."/>
            <person name="Barbosa P."/>
            <person name="Barros P.M."/>
            <person name="Capote T."/>
            <person name="Chaves I."/>
            <person name="Simoes F."/>
            <person name="Abreu I."/>
            <person name="Carrasquinho I."/>
            <person name="Faro C."/>
            <person name="Guimaraes J.B."/>
            <person name="Mendonca D."/>
            <person name="Nobrega F."/>
            <person name="Rodrigues L."/>
            <person name="Saibo N.J.M."/>
            <person name="Varela M.C."/>
            <person name="Egas C."/>
            <person name="Matos J."/>
            <person name="Miguel C.M."/>
            <person name="Oliveira M.M."/>
            <person name="Ricardo C.P."/>
            <person name="Goncalves S."/>
        </authorList>
    </citation>
    <scope>NUCLEOTIDE SEQUENCE [LARGE SCALE GENOMIC DNA]</scope>
    <source>
        <strain evidence="2">cv. HL8</strain>
    </source>
</reference>
<organism evidence="1 2">
    <name type="scientific">Quercus suber</name>
    <name type="common">Cork oak</name>
    <dbReference type="NCBI Taxonomy" id="58331"/>
    <lineage>
        <taxon>Eukaryota</taxon>
        <taxon>Viridiplantae</taxon>
        <taxon>Streptophyta</taxon>
        <taxon>Embryophyta</taxon>
        <taxon>Tracheophyta</taxon>
        <taxon>Spermatophyta</taxon>
        <taxon>Magnoliopsida</taxon>
        <taxon>eudicotyledons</taxon>
        <taxon>Gunneridae</taxon>
        <taxon>Pentapetalae</taxon>
        <taxon>rosids</taxon>
        <taxon>fabids</taxon>
        <taxon>Fagales</taxon>
        <taxon>Fagaceae</taxon>
        <taxon>Quercus</taxon>
    </lineage>
</organism>
<dbReference type="EMBL" id="PKMF04000092">
    <property type="protein sequence ID" value="KAK7851073.1"/>
    <property type="molecule type" value="Genomic_DNA"/>
</dbReference>
<accession>A0AAW0LHL7</accession>
<gene>
    <name evidence="1" type="ORF">CFP56_043075</name>
</gene>
<keyword evidence="2" id="KW-1185">Reference proteome</keyword>
<evidence type="ECO:0000313" key="2">
    <source>
        <dbReference type="Proteomes" id="UP000237347"/>
    </source>
</evidence>
<evidence type="ECO:0000313" key="1">
    <source>
        <dbReference type="EMBL" id="KAK7851073.1"/>
    </source>
</evidence>
<name>A0AAW0LHL7_QUESU</name>
<proteinExistence type="predicted"/>
<sequence length="66" mass="7676">MPERNVILTKDHAVEDSQALSPVLQMGSKIMEQLCREAYLLKKDQVIKLREVLEADKDGNFWLCRM</sequence>
<dbReference type="AlphaFoldDB" id="A0AAW0LHL7"/>
<protein>
    <submittedName>
        <fullName evidence="1">Uncharacterized protein</fullName>
    </submittedName>
</protein>